<dbReference type="RefSeq" id="WP_195002107.1">
    <property type="nucleotide sequence ID" value="NZ_JADLQN010000001.1"/>
</dbReference>
<dbReference type="PROSITE" id="PS01124">
    <property type="entry name" value="HTH_ARAC_FAMILY_2"/>
    <property type="match status" value="1"/>
</dbReference>
<dbReference type="SMART" id="SM00342">
    <property type="entry name" value="HTH_ARAC"/>
    <property type="match status" value="1"/>
</dbReference>
<evidence type="ECO:0000256" key="2">
    <source>
        <dbReference type="ARBA" id="ARBA00023163"/>
    </source>
</evidence>
<keyword evidence="2" id="KW-0804">Transcription</keyword>
<dbReference type="InterPro" id="IPR009057">
    <property type="entry name" value="Homeodomain-like_sf"/>
</dbReference>
<organism evidence="4 5">
    <name type="scientific">Nocardia higoensis</name>
    <dbReference type="NCBI Taxonomy" id="228599"/>
    <lineage>
        <taxon>Bacteria</taxon>
        <taxon>Bacillati</taxon>
        <taxon>Actinomycetota</taxon>
        <taxon>Actinomycetes</taxon>
        <taxon>Mycobacteriales</taxon>
        <taxon>Nocardiaceae</taxon>
        <taxon>Nocardia</taxon>
    </lineage>
</organism>
<evidence type="ECO:0000259" key="3">
    <source>
        <dbReference type="PROSITE" id="PS01124"/>
    </source>
</evidence>
<reference evidence="4 5" key="1">
    <citation type="submission" date="2020-10" db="EMBL/GenBank/DDBJ databases">
        <title>Identification of Nocardia species via Next-generation sequencing and recognition of intraspecies genetic diversity.</title>
        <authorList>
            <person name="Li P."/>
            <person name="Li P."/>
            <person name="Lu B."/>
        </authorList>
    </citation>
    <scope>NUCLEOTIDE SEQUENCE [LARGE SCALE GENOMIC DNA]</scope>
    <source>
        <strain evidence="4 5">BJ06-0143</strain>
    </source>
</reference>
<evidence type="ECO:0000256" key="1">
    <source>
        <dbReference type="ARBA" id="ARBA00023015"/>
    </source>
</evidence>
<dbReference type="PANTHER" id="PTHR11019">
    <property type="entry name" value="HTH-TYPE TRANSCRIPTIONAL REGULATOR NIMR"/>
    <property type="match status" value="1"/>
</dbReference>
<gene>
    <name evidence="4" type="ORF">IU449_13465</name>
</gene>
<keyword evidence="1" id="KW-0805">Transcription regulation</keyword>
<feature type="domain" description="HTH araC/xylS-type" evidence="3">
    <location>
        <begin position="123"/>
        <end position="223"/>
    </location>
</feature>
<name>A0ABS0DAP7_9NOCA</name>
<evidence type="ECO:0000313" key="5">
    <source>
        <dbReference type="Proteomes" id="UP000707731"/>
    </source>
</evidence>
<sequence>MDAGSTGPKIWLWPEQAVYVGPALPLDPHATAVDCYALGIDAPFVLTIGRSRLRLRSTLIPARTRHHIDAGTSRMVFFYNLAPAHTPARPQLRALLTHLTGPPDPSILRDLIVGAVPAGPPDPRVRSVIRTLFADPAAPHSAADAAAAVGLSPSRFLHLFTEHTGTSFRRYRMWARLVRFGECVAVGSDFTRAAADAGFASPSHFSDTFRAVFGITASTLLAHGVDIAAASGPA</sequence>
<dbReference type="Pfam" id="PF12833">
    <property type="entry name" value="HTH_18"/>
    <property type="match status" value="1"/>
</dbReference>
<dbReference type="EMBL" id="JADLQN010000001">
    <property type="protein sequence ID" value="MBF6355539.1"/>
    <property type="molecule type" value="Genomic_DNA"/>
</dbReference>
<proteinExistence type="predicted"/>
<dbReference type="Proteomes" id="UP000707731">
    <property type="component" value="Unassembled WGS sequence"/>
</dbReference>
<comment type="caution">
    <text evidence="4">The sequence shown here is derived from an EMBL/GenBank/DDBJ whole genome shotgun (WGS) entry which is preliminary data.</text>
</comment>
<accession>A0ABS0DAP7</accession>
<dbReference type="InterPro" id="IPR018060">
    <property type="entry name" value="HTH_AraC"/>
</dbReference>
<evidence type="ECO:0000313" key="4">
    <source>
        <dbReference type="EMBL" id="MBF6355539.1"/>
    </source>
</evidence>
<dbReference type="PANTHER" id="PTHR11019:SF159">
    <property type="entry name" value="TRANSCRIPTIONAL REGULATOR-RELATED"/>
    <property type="match status" value="1"/>
</dbReference>
<protein>
    <submittedName>
        <fullName evidence="4">AraC family transcriptional regulator</fullName>
    </submittedName>
</protein>
<dbReference type="SUPFAM" id="SSF46689">
    <property type="entry name" value="Homeodomain-like"/>
    <property type="match status" value="1"/>
</dbReference>
<dbReference type="Gene3D" id="1.10.10.60">
    <property type="entry name" value="Homeodomain-like"/>
    <property type="match status" value="2"/>
</dbReference>
<keyword evidence="5" id="KW-1185">Reference proteome</keyword>